<accession>A0ABD6WAI0</accession>
<feature type="active site" evidence="7">
    <location>
        <position position="318"/>
    </location>
</feature>
<evidence type="ECO:0000256" key="7">
    <source>
        <dbReference type="PIRSR" id="PIRSR001369-1"/>
    </source>
</evidence>
<evidence type="ECO:0000256" key="3">
    <source>
        <dbReference type="ARBA" id="ARBA00022532"/>
    </source>
</evidence>
<dbReference type="AlphaFoldDB" id="A0ABD6WAI0"/>
<dbReference type="Proteomes" id="UP000237881">
    <property type="component" value="Unassembled WGS sequence"/>
</dbReference>
<gene>
    <name evidence="9" type="ORF">C5C04_03700</name>
</gene>
<dbReference type="InterPro" id="IPR024176">
    <property type="entry name" value="Citrate_synthase_bac-typ"/>
</dbReference>
<dbReference type="InterPro" id="IPR016143">
    <property type="entry name" value="Citrate_synth-like_sm_a-sub"/>
</dbReference>
<dbReference type="InterPro" id="IPR036969">
    <property type="entry name" value="Citrate_synthase_sf"/>
</dbReference>
<evidence type="ECO:0000313" key="10">
    <source>
        <dbReference type="Proteomes" id="UP000237881"/>
    </source>
</evidence>
<sequence>MSTTDQDIRKGLVGVVVDTTAVSKVDPESNALLYRGYPVQELAAGTSFEDVAWLLWHGELPTREQAAQLAAVERAHRALAAEVRAVIDQLPLSAHPMDVLRTAVSVVGALECDPDGDAPGAVLERSVRLWAALPAIVAYSQRRRHGLEPVEPRDDLGYSENFLWMTFGAVPEPVVVNAFRVSLVLYAEHSFNASTFTARVVTSTLSDVYSAVTAAVGALKGPLHGGANEAVLHMLDEVGTGTEATRRAQEWLADALGHKRKVMGFGHRVYKSGDSRVPTMDAALRRLAEHEGAAELMELYDALAEAMAQRTGILPNLDYPSGPAYRLMGFDTETFTPLFVAARVVGWTAHVIEQRGSNALIRPLSAYDGPQRRSVPQR</sequence>
<keyword evidence="3" id="KW-0816">Tricarboxylic acid cycle</keyword>
<dbReference type="PROSITE" id="PS00480">
    <property type="entry name" value="CITRATE_SYNTHASE"/>
    <property type="match status" value="1"/>
</dbReference>
<comment type="similarity">
    <text evidence="2 6 8">Belongs to the citrate synthase family.</text>
</comment>
<dbReference type="EMBL" id="PSUL01000005">
    <property type="protein sequence ID" value="PPF15344.1"/>
    <property type="molecule type" value="Genomic_DNA"/>
</dbReference>
<dbReference type="PANTHER" id="PTHR11739:SF4">
    <property type="entry name" value="CITRATE SYNTHASE, PEROXISOMAL"/>
    <property type="match status" value="1"/>
</dbReference>
<dbReference type="InterPro" id="IPR019810">
    <property type="entry name" value="Citrate_synthase_AS"/>
</dbReference>
<dbReference type="PANTHER" id="PTHR11739">
    <property type="entry name" value="CITRATE SYNTHASE"/>
    <property type="match status" value="1"/>
</dbReference>
<dbReference type="NCBIfam" id="TIGR01800">
    <property type="entry name" value="cit_synth_II"/>
    <property type="match status" value="1"/>
</dbReference>
<evidence type="ECO:0000313" key="9">
    <source>
        <dbReference type="EMBL" id="PPF15344.1"/>
    </source>
</evidence>
<dbReference type="NCBIfam" id="NF010636">
    <property type="entry name" value="PRK14033.1"/>
    <property type="match status" value="1"/>
</dbReference>
<evidence type="ECO:0000256" key="1">
    <source>
        <dbReference type="ARBA" id="ARBA00005163"/>
    </source>
</evidence>
<keyword evidence="4 6" id="KW-0808">Transferase</keyword>
<evidence type="ECO:0000256" key="6">
    <source>
        <dbReference type="PIRNR" id="PIRNR001369"/>
    </source>
</evidence>
<dbReference type="GeneID" id="49820103"/>
<dbReference type="RefSeq" id="WP_097165870.1">
    <property type="nucleotide sequence ID" value="NZ_CP028129.1"/>
</dbReference>
<feature type="active site" evidence="7">
    <location>
        <position position="267"/>
    </location>
</feature>
<name>A0ABD6WAI0_RATRA</name>
<dbReference type="InterPro" id="IPR016142">
    <property type="entry name" value="Citrate_synth-like_lrg_a-sub"/>
</dbReference>
<evidence type="ECO:0000256" key="8">
    <source>
        <dbReference type="RuleBase" id="RU003406"/>
    </source>
</evidence>
<proteinExistence type="inferred from homology"/>
<dbReference type="InterPro" id="IPR002020">
    <property type="entry name" value="Citrate_synthase"/>
</dbReference>
<dbReference type="Pfam" id="PF00285">
    <property type="entry name" value="Citrate_synt"/>
    <property type="match status" value="1"/>
</dbReference>
<dbReference type="KEGG" id="rry:C1O28_06435"/>
<dbReference type="SUPFAM" id="SSF48256">
    <property type="entry name" value="Citrate synthase"/>
    <property type="match status" value="1"/>
</dbReference>
<organism evidence="9 10">
    <name type="scientific">Rathayibacter rathayi</name>
    <name type="common">Corynebacterium rathayi</name>
    <dbReference type="NCBI Taxonomy" id="33887"/>
    <lineage>
        <taxon>Bacteria</taxon>
        <taxon>Bacillati</taxon>
        <taxon>Actinomycetota</taxon>
        <taxon>Actinomycetes</taxon>
        <taxon>Micrococcales</taxon>
        <taxon>Microbacteriaceae</taxon>
        <taxon>Rathayibacter</taxon>
    </lineage>
</organism>
<dbReference type="InterPro" id="IPR011278">
    <property type="entry name" value="2-MeCitrate/Citrate_synth_II"/>
</dbReference>
<protein>
    <recommendedName>
        <fullName evidence="6">Citrate synthase</fullName>
    </recommendedName>
</protein>
<comment type="caution">
    <text evidence="9">The sequence shown here is derived from an EMBL/GenBank/DDBJ whole genome shotgun (WGS) entry which is preliminary data.</text>
</comment>
<evidence type="ECO:0000256" key="4">
    <source>
        <dbReference type="ARBA" id="ARBA00022679"/>
    </source>
</evidence>
<reference evidence="9 10" key="1">
    <citation type="submission" date="2018-02" db="EMBL/GenBank/DDBJ databases">
        <title>Bacteriophage NCPPB3778 and a type I-E CRISPR drive the evolution of the US Biological Select Agent, Rathayibacter toxicus.</title>
        <authorList>
            <person name="Davis E.W.II."/>
            <person name="Tabima J.F."/>
            <person name="Weisberg A.J."/>
            <person name="Lopes L.D."/>
            <person name="Wiseman M.S."/>
            <person name="Wiseman M.S."/>
            <person name="Pupko T."/>
            <person name="Belcher M.S."/>
            <person name="Sechler A.J."/>
            <person name="Tancos M.A."/>
            <person name="Schroeder B.K."/>
            <person name="Murray T.D."/>
            <person name="Luster D.G."/>
            <person name="Schneider W.L."/>
            <person name="Rogers E."/>
            <person name="Andreote F.D."/>
            <person name="Grunwald N.J."/>
            <person name="Putnam M.L."/>
            <person name="Chang J.H."/>
        </authorList>
    </citation>
    <scope>NUCLEOTIDE SEQUENCE [LARGE SCALE GENOMIC DNA]</scope>
    <source>
        <strain evidence="9 10">AY1I9</strain>
    </source>
</reference>
<dbReference type="GO" id="GO:0006099">
    <property type="term" value="P:tricarboxylic acid cycle"/>
    <property type="evidence" value="ECO:0007669"/>
    <property type="project" value="UniProtKB-KW"/>
</dbReference>
<comment type="catalytic activity">
    <reaction evidence="5">
        <text>oxaloacetate + acetyl-CoA + H2O = citrate + CoA + H(+)</text>
        <dbReference type="Rhea" id="RHEA:16845"/>
        <dbReference type="ChEBI" id="CHEBI:15377"/>
        <dbReference type="ChEBI" id="CHEBI:15378"/>
        <dbReference type="ChEBI" id="CHEBI:16452"/>
        <dbReference type="ChEBI" id="CHEBI:16947"/>
        <dbReference type="ChEBI" id="CHEBI:57287"/>
        <dbReference type="ChEBI" id="CHEBI:57288"/>
        <dbReference type="EC" id="2.3.3.16"/>
    </reaction>
</comment>
<evidence type="ECO:0000256" key="5">
    <source>
        <dbReference type="ARBA" id="ARBA00049288"/>
    </source>
</evidence>
<dbReference type="GO" id="GO:0036440">
    <property type="term" value="F:citrate synthase activity"/>
    <property type="evidence" value="ECO:0007669"/>
    <property type="project" value="UniProtKB-EC"/>
</dbReference>
<dbReference type="Gene3D" id="1.10.580.10">
    <property type="entry name" value="Citrate Synthase, domain 1"/>
    <property type="match status" value="1"/>
</dbReference>
<dbReference type="PRINTS" id="PR00143">
    <property type="entry name" value="CITRTSNTHASE"/>
</dbReference>
<dbReference type="Gene3D" id="1.10.230.10">
    <property type="entry name" value="Cytochrome P450-Terp, domain 2"/>
    <property type="match status" value="1"/>
</dbReference>
<comment type="pathway">
    <text evidence="1">Carbohydrate metabolism; tricarboxylic acid cycle.</text>
</comment>
<dbReference type="PIRSF" id="PIRSF001369">
    <property type="entry name" value="Citrate_synth"/>
    <property type="match status" value="1"/>
</dbReference>
<evidence type="ECO:0000256" key="2">
    <source>
        <dbReference type="ARBA" id="ARBA00010566"/>
    </source>
</evidence>